<dbReference type="AlphaFoldDB" id="A0A221W3X1"/>
<organism evidence="1 2">
    <name type="scientific">Actinoalloteichus hoggarensis</name>
    <dbReference type="NCBI Taxonomy" id="1470176"/>
    <lineage>
        <taxon>Bacteria</taxon>
        <taxon>Bacillati</taxon>
        <taxon>Actinomycetota</taxon>
        <taxon>Actinomycetes</taxon>
        <taxon>Pseudonocardiales</taxon>
        <taxon>Pseudonocardiaceae</taxon>
        <taxon>Actinoalloteichus</taxon>
    </lineage>
</organism>
<reference evidence="1 2" key="1">
    <citation type="submission" date="2017-07" db="EMBL/GenBank/DDBJ databases">
        <title>Complete genome sequence of Actinoalloteichus hoggarensis DSM 45943, type strain of Actinoalloteichus hoggarensis.</title>
        <authorList>
            <person name="Ruckert C."/>
            <person name="Nouioui I."/>
            <person name="Willmese J."/>
            <person name="van Wezel G."/>
            <person name="Klenk H.-P."/>
            <person name="Kalinowski J."/>
            <person name="Zotchev S.B."/>
        </authorList>
    </citation>
    <scope>NUCLEOTIDE SEQUENCE [LARGE SCALE GENOMIC DNA]</scope>
    <source>
        <strain evidence="1 2">DSM 45943</strain>
    </source>
</reference>
<evidence type="ECO:0000313" key="2">
    <source>
        <dbReference type="Proteomes" id="UP000204221"/>
    </source>
</evidence>
<protein>
    <submittedName>
        <fullName evidence="1">Uncharacterized protein</fullName>
    </submittedName>
</protein>
<proteinExistence type="predicted"/>
<dbReference type="KEGG" id="ahg:AHOG_14330"/>
<evidence type="ECO:0000313" key="1">
    <source>
        <dbReference type="EMBL" id="ASO20508.1"/>
    </source>
</evidence>
<dbReference type="RefSeq" id="WP_245856798.1">
    <property type="nucleotide sequence ID" value="NZ_CP022521.1"/>
</dbReference>
<dbReference type="EMBL" id="CP022521">
    <property type="protein sequence ID" value="ASO20508.1"/>
    <property type="molecule type" value="Genomic_DNA"/>
</dbReference>
<accession>A0A221W3X1</accession>
<keyword evidence="2" id="KW-1185">Reference proteome</keyword>
<dbReference type="InterPro" id="IPR038056">
    <property type="entry name" value="YjbR-like_sf"/>
</dbReference>
<dbReference type="Proteomes" id="UP000204221">
    <property type="component" value="Chromosome"/>
</dbReference>
<gene>
    <name evidence="1" type="ORF">AHOG_14330</name>
</gene>
<dbReference type="Gene3D" id="3.90.1150.30">
    <property type="match status" value="1"/>
</dbReference>
<sequence length="55" mass="6264">MNKKHWITLEDGDGVDGRLIRELVTESYRLVVTRLPKSDQPVDPHTYAGGTRVSR</sequence>
<dbReference type="SUPFAM" id="SSF142906">
    <property type="entry name" value="YjbR-like"/>
    <property type="match status" value="1"/>
</dbReference>
<name>A0A221W3X1_9PSEU</name>